<comment type="subunit">
    <text evidence="4 5">Monomer.</text>
</comment>
<dbReference type="GO" id="GO:0016020">
    <property type="term" value="C:membrane"/>
    <property type="evidence" value="ECO:0007669"/>
    <property type="project" value="TreeGrafter"/>
</dbReference>
<comment type="function">
    <text evidence="4 5">IF-3 binds to the 30S ribosomal subunit and shifts the equilibrium between 70S ribosomes and their 50S and 30S subunits in favor of the free subunits, thus enhancing the availability of 30S subunits on which protein synthesis initiation begins.</text>
</comment>
<organism evidence="8">
    <name type="scientific">Porphyridium sordidum</name>
    <name type="common">Red alga</name>
    <dbReference type="NCBI Taxonomy" id="28024"/>
    <lineage>
        <taxon>Eukaryota</taxon>
        <taxon>Rhodophyta</taxon>
        <taxon>Bangiophyceae</taxon>
        <taxon>Porphyridiales</taxon>
        <taxon>Porphyridiaceae</taxon>
        <taxon>Porphyridium</taxon>
    </lineage>
</organism>
<dbReference type="Gene3D" id="3.30.110.10">
    <property type="entry name" value="Translation initiation factor 3 (IF-3), C-terminal domain"/>
    <property type="match status" value="1"/>
</dbReference>
<evidence type="ECO:0000256" key="2">
    <source>
        <dbReference type="ARBA" id="ARBA00022540"/>
    </source>
</evidence>
<dbReference type="GO" id="GO:0043022">
    <property type="term" value="F:ribosome binding"/>
    <property type="evidence" value="ECO:0007669"/>
    <property type="project" value="TreeGrafter"/>
</dbReference>
<dbReference type="RefSeq" id="YP_009297145.1">
    <property type="nucleotide sequence ID" value="NC_031175.1"/>
</dbReference>
<dbReference type="Pfam" id="PF00707">
    <property type="entry name" value="IF3_C"/>
    <property type="match status" value="1"/>
</dbReference>
<keyword evidence="4" id="KW-0963">Cytoplasm</keyword>
<reference evidence="8" key="1">
    <citation type="journal article" date="2016" name="BMC Biol.">
        <title>Parallel evolution of highly conserved plastid genome architecture in red seaweeds and seed plants.</title>
        <authorList>
            <person name="Lee J."/>
            <person name="Cho C.H."/>
            <person name="Park S.I."/>
            <person name="Choi J.W."/>
            <person name="Song H.S."/>
            <person name="West J.A."/>
            <person name="Bhattacharya D."/>
            <person name="Yoon H.S."/>
        </authorList>
    </citation>
    <scope>NUCLEOTIDE SEQUENCE</scope>
</reference>
<dbReference type="InterPro" id="IPR036788">
    <property type="entry name" value="T_IF-3_C_sf"/>
</dbReference>
<dbReference type="FunFam" id="3.30.110.10:FF:000001">
    <property type="entry name" value="Translation initiation factor IF-3"/>
    <property type="match status" value="1"/>
</dbReference>
<comment type="subcellular location">
    <subcellularLocation>
        <location evidence="4">Cytoplasm</location>
    </subcellularLocation>
    <subcellularLocation>
        <location evidence="5">Plastid</location>
        <location evidence="5">Chloroplast</location>
    </subcellularLocation>
</comment>
<evidence type="ECO:0000256" key="1">
    <source>
        <dbReference type="ARBA" id="ARBA00005439"/>
    </source>
</evidence>
<gene>
    <name evidence="4 8" type="primary">infC</name>
    <name evidence="8" type="ORF">Psor_013</name>
</gene>
<dbReference type="GO" id="GO:0003743">
    <property type="term" value="F:translation initiation factor activity"/>
    <property type="evidence" value="ECO:0007669"/>
    <property type="project" value="UniProtKB-UniRule"/>
</dbReference>
<dbReference type="InterPro" id="IPR019813">
    <property type="entry name" value="Translation_initiation_fac3_CS"/>
</dbReference>
<dbReference type="GO" id="GO:0005829">
    <property type="term" value="C:cytosol"/>
    <property type="evidence" value="ECO:0007669"/>
    <property type="project" value="TreeGrafter"/>
</dbReference>
<evidence type="ECO:0000313" key="8">
    <source>
        <dbReference type="EMBL" id="AOM66488.1"/>
    </source>
</evidence>
<keyword evidence="3 4" id="KW-0648">Protein biosynthesis</keyword>
<feature type="domain" description="Translation initiation factor 3 C-terminal" evidence="6">
    <location>
        <begin position="88"/>
        <end position="172"/>
    </location>
</feature>
<dbReference type="InterPro" id="IPR001288">
    <property type="entry name" value="Translation_initiation_fac_3"/>
</dbReference>
<dbReference type="GO" id="GO:0009507">
    <property type="term" value="C:chloroplast"/>
    <property type="evidence" value="ECO:0007669"/>
    <property type="project" value="UniProtKB-SubCell"/>
</dbReference>
<evidence type="ECO:0000259" key="7">
    <source>
        <dbReference type="Pfam" id="PF05198"/>
    </source>
</evidence>
<feature type="domain" description="Translation initiation factor 3 N-terminal" evidence="7">
    <location>
        <begin position="8"/>
        <end position="79"/>
    </location>
</feature>
<keyword evidence="2 4" id="KW-0396">Initiation factor</keyword>
<dbReference type="InterPro" id="IPR036787">
    <property type="entry name" value="T_IF-3_N_sf"/>
</dbReference>
<dbReference type="PANTHER" id="PTHR10938:SF0">
    <property type="entry name" value="TRANSLATION INITIATION FACTOR IF-3, MITOCHONDRIAL"/>
    <property type="match status" value="1"/>
</dbReference>
<dbReference type="Pfam" id="PF05198">
    <property type="entry name" value="IF3_N"/>
    <property type="match status" value="1"/>
</dbReference>
<dbReference type="EMBL" id="KX284720">
    <property type="protein sequence ID" value="AOM66488.1"/>
    <property type="molecule type" value="Genomic_DNA"/>
</dbReference>
<name>A0A1C9CDL6_PORSO</name>
<dbReference type="InterPro" id="IPR019814">
    <property type="entry name" value="Translation_initiation_fac_3_N"/>
</dbReference>
<dbReference type="Gene3D" id="3.10.20.80">
    <property type="entry name" value="Translation initiation factor 3 (IF-3), N-terminal domain"/>
    <property type="match status" value="1"/>
</dbReference>
<evidence type="ECO:0000256" key="3">
    <source>
        <dbReference type="ARBA" id="ARBA00022917"/>
    </source>
</evidence>
<dbReference type="PROSITE" id="PS00938">
    <property type="entry name" value="IF3"/>
    <property type="match status" value="1"/>
</dbReference>
<comment type="similarity">
    <text evidence="1 4 5">Belongs to the IF-3 family.</text>
</comment>
<dbReference type="NCBIfam" id="TIGR00168">
    <property type="entry name" value="infC"/>
    <property type="match status" value="1"/>
</dbReference>
<keyword evidence="8" id="KW-0934">Plastid</keyword>
<geneLocation type="plastid" evidence="8"/>
<dbReference type="GO" id="GO:0032790">
    <property type="term" value="P:ribosome disassembly"/>
    <property type="evidence" value="ECO:0007669"/>
    <property type="project" value="TreeGrafter"/>
</dbReference>
<dbReference type="InterPro" id="IPR019815">
    <property type="entry name" value="Translation_initiation_fac_3_C"/>
</dbReference>
<proteinExistence type="inferred from homology"/>
<dbReference type="GeneID" id="29073625"/>
<evidence type="ECO:0000256" key="5">
    <source>
        <dbReference type="RuleBase" id="RU000646"/>
    </source>
</evidence>
<dbReference type="HAMAP" id="MF_00080">
    <property type="entry name" value="IF_3"/>
    <property type="match status" value="1"/>
</dbReference>
<sequence length="174" mass="20188">MRQELPRINERITKSTSDLVRVIGNQGEQLGLLTLKAAIEEAQKVNLDLVLVNDKSEIPVCKIINYSKYKFDQDKKAKDLKKKQQNTSLKEVKMRYKIEEHDYQVKQNQTLRFITAGHKVKITINFRGREIQHTNLAMSLLNRLANDVKDIADVQQNPSQEGRNMIMMLVPKKK</sequence>
<dbReference type="AlphaFoldDB" id="A0A1C9CDL6"/>
<evidence type="ECO:0000259" key="6">
    <source>
        <dbReference type="Pfam" id="PF00707"/>
    </source>
</evidence>
<dbReference type="PANTHER" id="PTHR10938">
    <property type="entry name" value="TRANSLATION INITIATION FACTOR IF-3"/>
    <property type="match status" value="1"/>
</dbReference>
<dbReference type="SUPFAM" id="SSF54364">
    <property type="entry name" value="Translation initiation factor IF3, N-terminal domain"/>
    <property type="match status" value="1"/>
</dbReference>
<accession>A0A1C9CDL6</accession>
<protein>
    <recommendedName>
        <fullName evidence="4 5">Translation initiation factor IF-3</fullName>
    </recommendedName>
</protein>
<dbReference type="SUPFAM" id="SSF55200">
    <property type="entry name" value="Translation initiation factor IF3, C-terminal domain"/>
    <property type="match status" value="1"/>
</dbReference>
<evidence type="ECO:0000256" key="4">
    <source>
        <dbReference type="HAMAP-Rule" id="MF_00080"/>
    </source>
</evidence>